<proteinExistence type="predicted"/>
<keyword evidence="3" id="KW-1185">Reference proteome</keyword>
<comment type="caution">
    <text evidence="2">The sequence shown here is derived from an EMBL/GenBank/DDBJ whole genome shotgun (WGS) entry which is preliminary data.</text>
</comment>
<feature type="compositionally biased region" description="Basic and acidic residues" evidence="1">
    <location>
        <begin position="58"/>
        <end position="70"/>
    </location>
</feature>
<dbReference type="Proteomes" id="UP000465601">
    <property type="component" value="Unassembled WGS sequence"/>
</dbReference>
<dbReference type="OrthoDB" id="9796262at2"/>
<dbReference type="Pfam" id="PF09579">
    <property type="entry name" value="Spore_YtfJ"/>
    <property type="match status" value="1"/>
</dbReference>
<reference evidence="2 3" key="1">
    <citation type="submission" date="2019-10" db="EMBL/GenBank/DDBJ databases">
        <title>Alkaliphilus serpentinus sp. nov. and Alkaliphilus pronyensis sp. nov., two novel anaerobic alkaliphilic species isolated from the serpentinized-hosted hydrothermal field of the Prony Bay (New Caledonia).</title>
        <authorList>
            <person name="Postec A."/>
        </authorList>
    </citation>
    <scope>NUCLEOTIDE SEQUENCE [LARGE SCALE GENOMIC DNA]</scope>
    <source>
        <strain evidence="2 3">LacT</strain>
    </source>
</reference>
<name>A0A833M7D0_9FIRM</name>
<evidence type="ECO:0000256" key="1">
    <source>
        <dbReference type="SAM" id="MobiDB-lite"/>
    </source>
</evidence>
<protein>
    <submittedName>
        <fullName evidence="2">Sporulation protein YtfJ</fullName>
    </submittedName>
</protein>
<dbReference type="PIRSF" id="PIRSF021377">
    <property type="entry name" value="YtfJ"/>
    <property type="match status" value="1"/>
</dbReference>
<dbReference type="EMBL" id="WBZB01000043">
    <property type="protein sequence ID" value="KAB3527362.1"/>
    <property type="molecule type" value="Genomic_DNA"/>
</dbReference>
<sequence>MMEHPIESLMKTTMESIKEMVDVNTIVGDAVEAPDGTVIIPISKVSFGFASGGGDYTMEKKKEEKGEGNGEGKANGGGGGKFPFAGGTGAGVSVQPVAFMVVGNGNIKLMPVDQRANMIDNIINMTPKMLNNLQNMMTKKGHNKQHSEKEIVTYE</sequence>
<gene>
    <name evidence="2" type="primary">ytfJ</name>
    <name evidence="2" type="ORF">F8153_12260</name>
</gene>
<dbReference type="PANTHER" id="PTHR39162">
    <property type="entry name" value="GLL3345 PROTEIN"/>
    <property type="match status" value="1"/>
</dbReference>
<evidence type="ECO:0000313" key="2">
    <source>
        <dbReference type="EMBL" id="KAB3527362.1"/>
    </source>
</evidence>
<dbReference type="PANTHER" id="PTHR39162:SF1">
    <property type="entry name" value="SPORULATION PROTEIN YTFJ"/>
    <property type="match status" value="1"/>
</dbReference>
<accession>A0A833M7D0</accession>
<dbReference type="AlphaFoldDB" id="A0A833M7D0"/>
<organism evidence="2 3">
    <name type="scientific">Alkaliphilus serpentinus</name>
    <dbReference type="NCBI Taxonomy" id="1482731"/>
    <lineage>
        <taxon>Bacteria</taxon>
        <taxon>Bacillati</taxon>
        <taxon>Bacillota</taxon>
        <taxon>Clostridia</taxon>
        <taxon>Peptostreptococcales</taxon>
        <taxon>Natronincolaceae</taxon>
        <taxon>Alkaliphilus</taxon>
    </lineage>
</organism>
<dbReference type="InterPro" id="IPR014229">
    <property type="entry name" value="Spore_YtfJ"/>
</dbReference>
<feature type="compositionally biased region" description="Gly residues" evidence="1">
    <location>
        <begin position="71"/>
        <end position="81"/>
    </location>
</feature>
<evidence type="ECO:0000313" key="3">
    <source>
        <dbReference type="Proteomes" id="UP000465601"/>
    </source>
</evidence>
<feature type="region of interest" description="Disordered" evidence="1">
    <location>
        <begin position="58"/>
        <end position="81"/>
    </location>
</feature>
<dbReference type="NCBIfam" id="TIGR02874">
    <property type="entry name" value="spore_ytfJ"/>
    <property type="match status" value="1"/>
</dbReference>